<name>A0ABS4U3M8_9PSEU</name>
<organism evidence="1 2">
    <name type="scientific">Kibdelosporangium banguiense</name>
    <dbReference type="NCBI Taxonomy" id="1365924"/>
    <lineage>
        <taxon>Bacteria</taxon>
        <taxon>Bacillati</taxon>
        <taxon>Actinomycetota</taxon>
        <taxon>Actinomycetes</taxon>
        <taxon>Pseudonocardiales</taxon>
        <taxon>Pseudonocardiaceae</taxon>
        <taxon>Kibdelosporangium</taxon>
    </lineage>
</organism>
<evidence type="ECO:0000313" key="2">
    <source>
        <dbReference type="Proteomes" id="UP001519332"/>
    </source>
</evidence>
<sequence>MSGGCPSGKRVFRTEAAADAALSAIWSTPRPGGRRLECRYYQCHLCERWHLTSKPLRPQRIAS</sequence>
<accession>A0ABS4U3M8</accession>
<gene>
    <name evidence="1" type="ORF">JOF56_011657</name>
</gene>
<reference evidence="1 2" key="1">
    <citation type="submission" date="2021-03" db="EMBL/GenBank/DDBJ databases">
        <title>Sequencing the genomes of 1000 actinobacteria strains.</title>
        <authorList>
            <person name="Klenk H.-P."/>
        </authorList>
    </citation>
    <scope>NUCLEOTIDE SEQUENCE [LARGE SCALE GENOMIC DNA]</scope>
    <source>
        <strain evidence="1 2">DSM 46670</strain>
    </source>
</reference>
<protein>
    <submittedName>
        <fullName evidence="1">Uncharacterized protein</fullName>
    </submittedName>
</protein>
<keyword evidence="2" id="KW-1185">Reference proteome</keyword>
<dbReference type="EMBL" id="JAGINW010000001">
    <property type="protein sequence ID" value="MBP2331272.1"/>
    <property type="molecule type" value="Genomic_DNA"/>
</dbReference>
<proteinExistence type="predicted"/>
<dbReference type="Proteomes" id="UP001519332">
    <property type="component" value="Unassembled WGS sequence"/>
</dbReference>
<evidence type="ECO:0000313" key="1">
    <source>
        <dbReference type="EMBL" id="MBP2331272.1"/>
    </source>
</evidence>
<comment type="caution">
    <text evidence="1">The sequence shown here is derived from an EMBL/GenBank/DDBJ whole genome shotgun (WGS) entry which is preliminary data.</text>
</comment>